<proteinExistence type="inferred from homology"/>
<keyword evidence="12" id="KW-1185">Reference proteome</keyword>
<dbReference type="STRING" id="699218.HMPREF0889_0622"/>
<evidence type="ECO:0000256" key="3">
    <source>
        <dbReference type="ARBA" id="ARBA00022475"/>
    </source>
</evidence>
<feature type="domain" description="ACT" evidence="8">
    <location>
        <begin position="154"/>
        <end position="229"/>
    </location>
</feature>
<dbReference type="InterPro" id="IPR002912">
    <property type="entry name" value="ACT_dom"/>
</dbReference>
<feature type="transmembrane region" description="Helical" evidence="7">
    <location>
        <begin position="121"/>
        <end position="141"/>
    </location>
</feature>
<dbReference type="OrthoDB" id="9811198at2"/>
<dbReference type="Proteomes" id="UP000004018">
    <property type="component" value="Unassembled WGS sequence"/>
</dbReference>
<evidence type="ECO:0000256" key="2">
    <source>
        <dbReference type="ARBA" id="ARBA00009298"/>
    </source>
</evidence>
<keyword evidence="6 7" id="KW-0472">Membrane</keyword>
<sequence length="239" mass="25702">MITTEESIIRLCIALVLGAVIGYERQAQNKSAGLRTHTLVCIGSCLCMIVSVNVAMSYYFGYGYHNSDPERIAAQVVSGVGFLGAGTILANQKARNVQGLTTAATIWVVAAVGLVTGAGYLAVAIVATVLIFLVLTVFIRVDTLLTERCRKYYILQVAMKNTVGQSRRMTAFFAEEKINVESFQALSGEEGPLAEFTVRISYIGRLQESDIIGKLLALKGVSKAEIVPEETKESAAGPQ</sequence>
<evidence type="ECO:0000256" key="6">
    <source>
        <dbReference type="ARBA" id="ARBA00023136"/>
    </source>
</evidence>
<reference evidence="11" key="1">
    <citation type="submission" date="2009-12" db="EMBL/GenBank/DDBJ databases">
        <title>Sequence of Clostridiales genomosp. BVAB3 str. UPII9-5.</title>
        <authorList>
            <person name="Madupu R."/>
            <person name="Durkin A.S."/>
            <person name="Torralba M."/>
            <person name="Methe B."/>
            <person name="Sutton G.G."/>
            <person name="Strausberg R.L."/>
            <person name="Nelson K.E."/>
        </authorList>
    </citation>
    <scope>NUCLEOTIDE SEQUENCE [LARGE SCALE GENOMIC DNA]</scope>
    <source>
        <strain evidence="11">28L</strain>
    </source>
</reference>
<dbReference type="eggNOG" id="COG1285">
    <property type="taxonomic scope" value="Bacteria"/>
</dbReference>
<comment type="caution">
    <text evidence="9">The sequence shown here is derived from an EMBL/GenBank/DDBJ whole genome shotgun (WGS) entry which is preliminary data.</text>
</comment>
<evidence type="ECO:0000256" key="7">
    <source>
        <dbReference type="SAM" id="Phobius"/>
    </source>
</evidence>
<dbReference type="EMBL" id="AFIJ01000027">
    <property type="protein sequence ID" value="EGL40420.1"/>
    <property type="molecule type" value="Genomic_DNA"/>
</dbReference>
<evidence type="ECO:0000259" key="8">
    <source>
        <dbReference type="PROSITE" id="PS51671"/>
    </source>
</evidence>
<dbReference type="Proteomes" id="UP000003242">
    <property type="component" value="Unassembled WGS sequence"/>
</dbReference>
<dbReference type="Pfam" id="PF02308">
    <property type="entry name" value="MgtC"/>
    <property type="match status" value="1"/>
</dbReference>
<dbReference type="InterPro" id="IPR003416">
    <property type="entry name" value="MgtC/SapB/SrpB/YhiD_fam"/>
</dbReference>
<evidence type="ECO:0000256" key="1">
    <source>
        <dbReference type="ARBA" id="ARBA00004651"/>
    </source>
</evidence>
<dbReference type="PRINTS" id="PR01837">
    <property type="entry name" value="MGTCSAPBPROT"/>
</dbReference>
<evidence type="ECO:0000313" key="10">
    <source>
        <dbReference type="EMBL" id="EGL40420.1"/>
    </source>
</evidence>
<reference evidence="10 12" key="3">
    <citation type="submission" date="2011-04" db="EMBL/GenBank/DDBJ databases">
        <authorList>
            <person name="Harkins D.M."/>
            <person name="Madupu R."/>
            <person name="Durkin A.S."/>
            <person name="Torralba M."/>
            <person name="Methe B."/>
            <person name="Sutton G.G."/>
            <person name="Nelson K.E."/>
        </authorList>
    </citation>
    <scope>NUCLEOTIDE SEQUENCE [LARGE SCALE GENOMIC DNA]</scope>
    <source>
        <strain evidence="10 12">UPII 199-6</strain>
    </source>
</reference>
<evidence type="ECO:0000313" key="11">
    <source>
        <dbReference type="Proteomes" id="UP000003242"/>
    </source>
</evidence>
<keyword evidence="4 7" id="KW-0812">Transmembrane</keyword>
<dbReference type="PROSITE" id="PS51671">
    <property type="entry name" value="ACT"/>
    <property type="match status" value="1"/>
</dbReference>
<feature type="transmembrane region" description="Helical" evidence="7">
    <location>
        <begin position="36"/>
        <end position="60"/>
    </location>
</feature>
<keyword evidence="3" id="KW-1003">Cell membrane</keyword>
<dbReference type="EMBL" id="ADGP01000009">
    <property type="protein sequence ID" value="EFD94545.1"/>
    <property type="molecule type" value="Genomic_DNA"/>
</dbReference>
<dbReference type="PANTHER" id="PTHR33778">
    <property type="entry name" value="PROTEIN MGTC"/>
    <property type="match status" value="1"/>
</dbReference>
<dbReference type="PANTHER" id="PTHR33778:SF1">
    <property type="entry name" value="MAGNESIUM TRANSPORTER YHID-RELATED"/>
    <property type="match status" value="1"/>
</dbReference>
<dbReference type="AlphaFoldDB" id="D3LTK6"/>
<protein>
    <submittedName>
        <fullName evidence="9">ACT domain protein</fullName>
    </submittedName>
</protein>
<name>D3LTK6_9FIRM</name>
<feature type="transmembrane region" description="Helical" evidence="7">
    <location>
        <begin position="72"/>
        <end position="90"/>
    </location>
</feature>
<evidence type="ECO:0000256" key="4">
    <source>
        <dbReference type="ARBA" id="ARBA00022692"/>
    </source>
</evidence>
<evidence type="ECO:0000313" key="12">
    <source>
        <dbReference type="Proteomes" id="UP000004018"/>
    </source>
</evidence>
<dbReference type="SUPFAM" id="SSF55021">
    <property type="entry name" value="ACT-like"/>
    <property type="match status" value="1"/>
</dbReference>
<evidence type="ECO:0000256" key="5">
    <source>
        <dbReference type="ARBA" id="ARBA00022989"/>
    </source>
</evidence>
<organism evidence="9 11">
    <name type="scientific">Megasphaera lornae</name>
    <dbReference type="NCBI Taxonomy" id="1000568"/>
    <lineage>
        <taxon>Bacteria</taxon>
        <taxon>Bacillati</taxon>
        <taxon>Bacillota</taxon>
        <taxon>Negativicutes</taxon>
        <taxon>Veillonellales</taxon>
        <taxon>Veillonellaceae</taxon>
        <taxon>Megasphaera</taxon>
    </lineage>
</organism>
<gene>
    <name evidence="9" type="ORF">HMPREF0889_0622</name>
    <name evidence="10" type="ORF">HMPREF1039_1568</name>
</gene>
<feature type="transmembrane region" description="Helical" evidence="7">
    <location>
        <begin position="97"/>
        <end position="115"/>
    </location>
</feature>
<evidence type="ECO:0000313" key="9">
    <source>
        <dbReference type="EMBL" id="EFD94545.1"/>
    </source>
</evidence>
<dbReference type="GO" id="GO:0005886">
    <property type="term" value="C:plasma membrane"/>
    <property type="evidence" value="ECO:0007669"/>
    <property type="project" value="UniProtKB-SubCell"/>
</dbReference>
<comment type="similarity">
    <text evidence="2">Belongs to the MgtC/SapB family.</text>
</comment>
<dbReference type="InterPro" id="IPR045865">
    <property type="entry name" value="ACT-like_dom_sf"/>
</dbReference>
<keyword evidence="5 7" id="KW-1133">Transmembrane helix</keyword>
<comment type="subcellular location">
    <subcellularLocation>
        <location evidence="1">Cell membrane</location>
        <topology evidence="1">Multi-pass membrane protein</topology>
    </subcellularLocation>
</comment>
<dbReference type="RefSeq" id="WP_007391094.1">
    <property type="nucleotide sequence ID" value="NZ_ADGP01000009.1"/>
</dbReference>
<accession>D3LTK6</accession>
<reference evidence="9" key="2">
    <citation type="submission" date="2009-12" db="EMBL/GenBank/DDBJ databases">
        <authorList>
            <person name="Madupu R."/>
            <person name="Durkin A.S."/>
            <person name="Torralba M."/>
            <person name="Methe B."/>
            <person name="Sutton G.G."/>
            <person name="Strausberg R.L."/>
            <person name="Nelson K.E."/>
        </authorList>
    </citation>
    <scope>NUCLEOTIDE SEQUENCE</scope>
    <source>
        <strain evidence="9">28L</strain>
    </source>
</reference>
<dbReference type="InterPro" id="IPR049177">
    <property type="entry name" value="MgtC_SapB_SrpB_YhiD_N"/>
</dbReference>